<keyword evidence="4 9" id="KW-0378">Hydrolase</keyword>
<feature type="active site" description="Proton donor/acceptor" evidence="9">
    <location>
        <position position="239"/>
    </location>
</feature>
<feature type="signal peptide" evidence="11">
    <location>
        <begin position="1"/>
        <end position="24"/>
    </location>
</feature>
<dbReference type="InterPro" id="IPR009045">
    <property type="entry name" value="Zn_M74/Hedgehog-like"/>
</dbReference>
<keyword evidence="6 9" id="KW-0224">Dipeptidase</keyword>
<evidence type="ECO:0000256" key="8">
    <source>
        <dbReference type="ARBA" id="ARBA00023316"/>
    </source>
</evidence>
<dbReference type="EMBL" id="CADCVO010000262">
    <property type="protein sequence ID" value="CAA9489376.1"/>
    <property type="molecule type" value="Genomic_DNA"/>
</dbReference>
<dbReference type="GO" id="GO:0006508">
    <property type="term" value="P:proteolysis"/>
    <property type="evidence" value="ECO:0007669"/>
    <property type="project" value="UniProtKB-KW"/>
</dbReference>
<evidence type="ECO:0000256" key="1">
    <source>
        <dbReference type="ARBA" id="ARBA00001362"/>
    </source>
</evidence>
<dbReference type="AlphaFoldDB" id="A0A6J4S487"/>
<comment type="catalytic activity">
    <reaction evidence="1 9 10">
        <text>D-alanyl-D-alanine + H2O = 2 D-alanine</text>
        <dbReference type="Rhea" id="RHEA:20661"/>
        <dbReference type="ChEBI" id="CHEBI:15377"/>
        <dbReference type="ChEBI" id="CHEBI:57416"/>
        <dbReference type="ChEBI" id="CHEBI:57822"/>
        <dbReference type="EC" id="3.4.13.22"/>
    </reaction>
</comment>
<keyword evidence="5 9" id="KW-0862">Zinc</keyword>
<proteinExistence type="inferred from homology"/>
<protein>
    <recommendedName>
        <fullName evidence="9 10">D-alanyl-D-alanine dipeptidase</fullName>
        <shortName evidence="9 10">D-Ala-D-Ala dipeptidase</shortName>
        <ecNumber evidence="9 10">3.4.13.22</ecNumber>
    </recommendedName>
</protein>
<keyword evidence="3 9" id="KW-0479">Metal-binding</keyword>
<feature type="binding site" evidence="9">
    <location>
        <position position="150"/>
    </location>
    <ligand>
        <name>Zn(2+)</name>
        <dbReference type="ChEBI" id="CHEBI:29105"/>
        <note>catalytic</note>
    </ligand>
</feature>
<keyword evidence="7 9" id="KW-0482">Metalloprotease</keyword>
<evidence type="ECO:0000256" key="2">
    <source>
        <dbReference type="ARBA" id="ARBA00022670"/>
    </source>
</evidence>
<keyword evidence="8 10" id="KW-0961">Cell wall biogenesis/degradation</keyword>
<reference evidence="12" key="1">
    <citation type="submission" date="2020-02" db="EMBL/GenBank/DDBJ databases">
        <authorList>
            <person name="Meier V. D."/>
        </authorList>
    </citation>
    <scope>NUCLEOTIDE SEQUENCE</scope>
    <source>
        <strain evidence="12">AVDCRST_MAG13</strain>
    </source>
</reference>
<evidence type="ECO:0000256" key="11">
    <source>
        <dbReference type="SAM" id="SignalP"/>
    </source>
</evidence>
<dbReference type="GO" id="GO:0008237">
    <property type="term" value="F:metallopeptidase activity"/>
    <property type="evidence" value="ECO:0007669"/>
    <property type="project" value="UniProtKB-KW"/>
</dbReference>
<dbReference type="Gene3D" id="3.30.1380.10">
    <property type="match status" value="1"/>
</dbReference>
<feature type="binding site" evidence="9">
    <location>
        <position position="157"/>
    </location>
    <ligand>
        <name>Zn(2+)</name>
        <dbReference type="ChEBI" id="CHEBI:29105"/>
        <note>catalytic</note>
    </ligand>
</feature>
<evidence type="ECO:0000256" key="9">
    <source>
        <dbReference type="HAMAP-Rule" id="MF_01924"/>
    </source>
</evidence>
<feature type="binding site" evidence="9">
    <location>
        <position position="242"/>
    </location>
    <ligand>
        <name>Zn(2+)</name>
        <dbReference type="ChEBI" id="CHEBI:29105"/>
        <note>catalytic</note>
    </ligand>
</feature>
<dbReference type="EC" id="3.4.13.22" evidence="9 10"/>
<evidence type="ECO:0000256" key="10">
    <source>
        <dbReference type="PIRNR" id="PIRNR026671"/>
    </source>
</evidence>
<keyword evidence="11" id="KW-0732">Signal</keyword>
<evidence type="ECO:0000256" key="5">
    <source>
        <dbReference type="ARBA" id="ARBA00022833"/>
    </source>
</evidence>
<gene>
    <name evidence="12" type="ORF">AVDCRST_MAG13-1660</name>
</gene>
<comment type="cofactor">
    <cofactor evidence="9">
        <name>Zn(2+)</name>
        <dbReference type="ChEBI" id="CHEBI:29105"/>
    </cofactor>
    <text evidence="9">Binds 1 zinc ion per subunit.</text>
</comment>
<accession>A0A6J4S487</accession>
<name>A0A6J4S487_9ACTN</name>
<dbReference type="PANTHER" id="PTHR43126">
    <property type="entry name" value="D-ALANYL-D-ALANINE DIPEPTIDASE"/>
    <property type="match status" value="1"/>
</dbReference>
<evidence type="ECO:0000256" key="6">
    <source>
        <dbReference type="ARBA" id="ARBA00022997"/>
    </source>
</evidence>
<dbReference type="CDD" id="cd14817">
    <property type="entry name" value="D-Ala-D-Ala_dipeptidase_VanX"/>
    <property type="match status" value="1"/>
</dbReference>
<organism evidence="12">
    <name type="scientific">uncultured Solirubrobacteraceae bacterium</name>
    <dbReference type="NCBI Taxonomy" id="1162706"/>
    <lineage>
        <taxon>Bacteria</taxon>
        <taxon>Bacillati</taxon>
        <taxon>Actinomycetota</taxon>
        <taxon>Thermoleophilia</taxon>
        <taxon>Solirubrobacterales</taxon>
        <taxon>Solirubrobacteraceae</taxon>
        <taxon>environmental samples</taxon>
    </lineage>
</organism>
<dbReference type="PANTHER" id="PTHR43126:SF1">
    <property type="entry name" value="D-ALANYL-D-ALANINE DIPEPTIDASE"/>
    <property type="match status" value="1"/>
</dbReference>
<dbReference type="GO" id="GO:0160237">
    <property type="term" value="F:D-Ala-D-Ala dipeptidase activity"/>
    <property type="evidence" value="ECO:0007669"/>
    <property type="project" value="UniProtKB-EC"/>
</dbReference>
<dbReference type="InterPro" id="IPR000755">
    <property type="entry name" value="A_A_dipeptidase"/>
</dbReference>
<dbReference type="GO" id="GO:0071555">
    <property type="term" value="P:cell wall organization"/>
    <property type="evidence" value="ECO:0007669"/>
    <property type="project" value="UniProtKB-KW"/>
</dbReference>
<feature type="site" description="Transition state stabilizer" evidence="9">
    <location>
        <position position="105"/>
    </location>
</feature>
<comment type="similarity">
    <text evidence="9 10">Belongs to the peptidase M15D family.</text>
</comment>
<comment type="function">
    <text evidence="9 10">Catalyzes hydrolysis of the D-alanyl-D-alanine dipeptide.</text>
</comment>
<sequence length="267" mass="30344">MTRPRLRVMLTAALVGLLAPAAPAAGQAPGPRTAPPGAFVDLHDVAPTILIEMRYRTAHNFLGRRVPGYRESTCILTRQAAEALARVQEQVTADGLTVKVYDCYRPQRSVDAFVAWAKDLDDTRMKAEFYPRVRKDRLFEDGYIAEQSGHSRGSTVDLTLVRTPPRRQERYERGDRLRDCAAKAGVRFRDNSIDMGTGYDCFDPLSHTYNRRVRGKQRANRLLLRKPMIAAGFKGLKEEWWHFTLRVEPFPKTFFDFPVERSAIATS</sequence>
<dbReference type="GO" id="GO:0008270">
    <property type="term" value="F:zinc ion binding"/>
    <property type="evidence" value="ECO:0007669"/>
    <property type="project" value="UniProtKB-UniRule"/>
</dbReference>
<feature type="chain" id="PRO_5026846874" description="D-alanyl-D-alanine dipeptidase" evidence="11">
    <location>
        <begin position="25"/>
        <end position="267"/>
    </location>
</feature>
<dbReference type="Pfam" id="PF01427">
    <property type="entry name" value="Peptidase_M15"/>
    <property type="match status" value="2"/>
</dbReference>
<dbReference type="PIRSF" id="PIRSF026671">
    <property type="entry name" value="AA_dipeptidase"/>
    <property type="match status" value="1"/>
</dbReference>
<evidence type="ECO:0000313" key="12">
    <source>
        <dbReference type="EMBL" id="CAA9489376.1"/>
    </source>
</evidence>
<dbReference type="HAMAP" id="MF_01924">
    <property type="entry name" value="A_A_dipeptidase"/>
    <property type="match status" value="1"/>
</dbReference>
<evidence type="ECO:0000256" key="3">
    <source>
        <dbReference type="ARBA" id="ARBA00022723"/>
    </source>
</evidence>
<evidence type="ECO:0000256" key="7">
    <source>
        <dbReference type="ARBA" id="ARBA00023049"/>
    </source>
</evidence>
<dbReference type="SUPFAM" id="SSF55166">
    <property type="entry name" value="Hedgehog/DD-peptidase"/>
    <property type="match status" value="1"/>
</dbReference>
<evidence type="ECO:0000256" key="4">
    <source>
        <dbReference type="ARBA" id="ARBA00022801"/>
    </source>
</evidence>
<keyword evidence="2 9" id="KW-0645">Protease</keyword>